<evidence type="ECO:0000313" key="1">
    <source>
        <dbReference type="EMBL" id="ETN70083.1"/>
    </source>
</evidence>
<name>W2SKJ8_NECAM</name>
<organism evidence="1 2">
    <name type="scientific">Necator americanus</name>
    <name type="common">Human hookworm</name>
    <dbReference type="NCBI Taxonomy" id="51031"/>
    <lineage>
        <taxon>Eukaryota</taxon>
        <taxon>Metazoa</taxon>
        <taxon>Ecdysozoa</taxon>
        <taxon>Nematoda</taxon>
        <taxon>Chromadorea</taxon>
        <taxon>Rhabditida</taxon>
        <taxon>Rhabditina</taxon>
        <taxon>Rhabditomorpha</taxon>
        <taxon>Strongyloidea</taxon>
        <taxon>Ancylostomatidae</taxon>
        <taxon>Bunostominae</taxon>
        <taxon>Necator</taxon>
    </lineage>
</organism>
<gene>
    <name evidence="1" type="ORF">NECAME_01031</name>
</gene>
<sequence>MASGDGEGMIIDDDSKKYEDVELPCKHKTVVNVCVIVGGVSNSLLCVYQSLFKAKITPSCSMVSKPAVEFEVELNGFMMNIKSLPKEVYHYRVSLTKITDRKTRDLTRGQKQDYAVQLRRRVCMSLFNTATKKRADLFPRSSKYAYIYDCGNSLYMKQSLPDDRGDASIKIELLPEDITSKNTKAYLGTACLKVEVEFQFTHILNPCLVGEVEQIRETQRLLEVITSAGMVKNEDHILFGNKAYERSSQRDVALSQGKVVNKEVAIFRTNIGGKFLRKFSWTGQSTWSFPGRRPEKSPNCLRCYETAERVKFDYEGEEVTVNEYFLRRYKRHLQ</sequence>
<dbReference type="STRING" id="51031.W2SKJ8"/>
<dbReference type="EMBL" id="KI669015">
    <property type="protein sequence ID" value="ETN70083.1"/>
    <property type="molecule type" value="Genomic_DNA"/>
</dbReference>
<evidence type="ECO:0000313" key="2">
    <source>
        <dbReference type="Proteomes" id="UP000053676"/>
    </source>
</evidence>
<reference evidence="2" key="1">
    <citation type="journal article" date="2014" name="Nat. Genet.">
        <title>Genome of the human hookworm Necator americanus.</title>
        <authorList>
            <person name="Tang Y.T."/>
            <person name="Gao X."/>
            <person name="Rosa B.A."/>
            <person name="Abubucker S."/>
            <person name="Hallsworth-Pepin K."/>
            <person name="Martin J."/>
            <person name="Tyagi R."/>
            <person name="Heizer E."/>
            <person name="Zhang X."/>
            <person name="Bhonagiri-Palsikar V."/>
            <person name="Minx P."/>
            <person name="Warren W.C."/>
            <person name="Wang Q."/>
            <person name="Zhan B."/>
            <person name="Hotez P.J."/>
            <person name="Sternberg P.W."/>
            <person name="Dougall A."/>
            <person name="Gaze S.T."/>
            <person name="Mulvenna J."/>
            <person name="Sotillo J."/>
            <person name="Ranganathan S."/>
            <person name="Rabelo E.M."/>
            <person name="Wilson R.K."/>
            <person name="Felgner P.L."/>
            <person name="Bethony J."/>
            <person name="Hawdon J.M."/>
            <person name="Gasser R.B."/>
            <person name="Loukas A."/>
            <person name="Mitreva M."/>
        </authorList>
    </citation>
    <scope>NUCLEOTIDE SEQUENCE [LARGE SCALE GENOMIC DNA]</scope>
</reference>
<dbReference type="OrthoDB" id="5812648at2759"/>
<dbReference type="AlphaFoldDB" id="W2SKJ8"/>
<accession>W2SKJ8</accession>
<proteinExistence type="predicted"/>
<dbReference type="KEGG" id="nai:NECAME_01031"/>
<dbReference type="Proteomes" id="UP000053676">
    <property type="component" value="Unassembled WGS sequence"/>
</dbReference>
<protein>
    <submittedName>
        <fullName evidence="1">Uncharacterized protein</fullName>
    </submittedName>
</protein>
<keyword evidence="2" id="KW-1185">Reference proteome</keyword>